<evidence type="ECO:0000256" key="3">
    <source>
        <dbReference type="PROSITE-ProRule" id="PRU01360"/>
    </source>
</evidence>
<dbReference type="PANTHER" id="PTHR32552">
    <property type="entry name" value="FERRICHROME IRON RECEPTOR-RELATED"/>
    <property type="match status" value="1"/>
</dbReference>
<dbReference type="RefSeq" id="WP_176897241.1">
    <property type="nucleotide sequence ID" value="NZ_JABKAV010000002.1"/>
</dbReference>
<keyword evidence="3" id="KW-0812">Transmembrane</keyword>
<dbReference type="InterPro" id="IPR012910">
    <property type="entry name" value="Plug_dom"/>
</dbReference>
<keyword evidence="5" id="KW-0675">Receptor</keyword>
<accession>A0ABX2PYV1</accession>
<keyword evidence="3" id="KW-0472">Membrane</keyword>
<comment type="subcellular location">
    <subcellularLocation>
        <location evidence="3">Cell outer membrane</location>
        <topology evidence="3">Multi-pass membrane protein</topology>
    </subcellularLocation>
</comment>
<keyword evidence="3" id="KW-0813">Transport</keyword>
<evidence type="ECO:0000256" key="1">
    <source>
        <dbReference type="ARBA" id="ARBA00023065"/>
    </source>
</evidence>
<evidence type="ECO:0000259" key="4">
    <source>
        <dbReference type="Pfam" id="PF07715"/>
    </source>
</evidence>
<protein>
    <submittedName>
        <fullName evidence="5">TonB-dependent receptor plug domain-containing protein</fullName>
    </submittedName>
</protein>
<dbReference type="PANTHER" id="PTHR32552:SF81">
    <property type="entry name" value="TONB-DEPENDENT OUTER MEMBRANE RECEPTOR"/>
    <property type="match status" value="1"/>
</dbReference>
<dbReference type="InterPro" id="IPR039426">
    <property type="entry name" value="TonB-dep_rcpt-like"/>
</dbReference>
<keyword evidence="6" id="KW-1185">Reference proteome</keyword>
<dbReference type="InterPro" id="IPR037066">
    <property type="entry name" value="Plug_dom_sf"/>
</dbReference>
<gene>
    <name evidence="5" type="ORF">HW556_01260</name>
</gene>
<organism evidence="5 6">
    <name type="scientific">Hymenobacter terrestris</name>
    <dbReference type="NCBI Taxonomy" id="2748310"/>
    <lineage>
        <taxon>Bacteria</taxon>
        <taxon>Pseudomonadati</taxon>
        <taxon>Bacteroidota</taxon>
        <taxon>Cytophagia</taxon>
        <taxon>Cytophagales</taxon>
        <taxon>Hymenobacteraceae</taxon>
        <taxon>Hymenobacter</taxon>
    </lineage>
</organism>
<reference evidence="5 6" key="1">
    <citation type="submission" date="2020-05" db="EMBL/GenBank/DDBJ databases">
        <title>Hymenobacter terrestris sp. nov. and Hymenobacter lapidiphilus sp. nov., isolated from regoliths in Antarctica.</title>
        <authorList>
            <person name="Sedlacek I."/>
            <person name="Pantucek R."/>
            <person name="Zeman M."/>
            <person name="Holochova P."/>
            <person name="Kralova S."/>
            <person name="Stankova E."/>
            <person name="Sedo O."/>
            <person name="Micenkova L."/>
            <person name="Svec P."/>
            <person name="Gupta V."/>
            <person name="Sood U."/>
            <person name="Korpole U.S."/>
            <person name="Lal R."/>
        </authorList>
    </citation>
    <scope>NUCLEOTIDE SEQUENCE [LARGE SCALE GENOMIC DNA]</scope>
    <source>
        <strain evidence="5 6">P5252</strain>
    </source>
</reference>
<dbReference type="EMBL" id="JABKAV010000002">
    <property type="protein sequence ID" value="NVO83499.1"/>
    <property type="molecule type" value="Genomic_DNA"/>
</dbReference>
<dbReference type="SUPFAM" id="SSF56935">
    <property type="entry name" value="Porins"/>
    <property type="match status" value="1"/>
</dbReference>
<dbReference type="Proteomes" id="UP000626554">
    <property type="component" value="Unassembled WGS sequence"/>
</dbReference>
<dbReference type="Gene3D" id="2.60.40.1930">
    <property type="match status" value="1"/>
</dbReference>
<keyword evidence="2" id="KW-0798">TonB box</keyword>
<feature type="domain" description="TonB-dependent receptor plug" evidence="4">
    <location>
        <begin position="637"/>
        <end position="740"/>
    </location>
</feature>
<dbReference type="Pfam" id="PF07715">
    <property type="entry name" value="Plug"/>
    <property type="match status" value="1"/>
</dbReference>
<comment type="caution">
    <text evidence="5">The sequence shown here is derived from an EMBL/GenBank/DDBJ whole genome shotgun (WGS) entry which is preliminary data.</text>
</comment>
<keyword evidence="3" id="KW-0998">Cell outer membrane</keyword>
<dbReference type="PROSITE" id="PS52016">
    <property type="entry name" value="TONB_DEPENDENT_REC_3"/>
    <property type="match status" value="1"/>
</dbReference>
<keyword evidence="3" id="KW-1134">Transmembrane beta strand</keyword>
<dbReference type="Gene3D" id="2.170.130.10">
    <property type="entry name" value="TonB-dependent receptor, plug domain"/>
    <property type="match status" value="1"/>
</dbReference>
<evidence type="ECO:0000313" key="6">
    <source>
        <dbReference type="Proteomes" id="UP000626554"/>
    </source>
</evidence>
<keyword evidence="1" id="KW-0406">Ion transport</keyword>
<comment type="similarity">
    <text evidence="3">Belongs to the TonB-dependent receptor family.</text>
</comment>
<proteinExistence type="inferred from homology"/>
<name>A0ABX2PYV1_9BACT</name>
<sequence>MKNSYCRRIGALSTLLAVGALSFGFDTVPKPLHLLRQVMAFYEATQPEVSYLHLDQAAYVAGETLWFKAYLLDASSHQPDSLSKVLYVDVVAPDRQVLLKRTLALTDGLATGDMVLPDTLRSGVYTLRAYTSWMRNSDAGLFFTRRIPVWQASAPVSIGAETSVMRQAQLARRTARALEAATKPDVQFFPEGGEYVAGLQTTVGVKAAQAGGRGLALAGVIIDGNKREVARFSTPALGMSSFGFTPQPGQKYEARVTLPDGSTATYPLPAVRASGWVLNVREVGDDFRVFVRYQPPAGATTATAPLQLLAHVRGQPVYAGQGQIGPGETFQATIARSAAPAGLLHVSLFDGQQVAQAERLVFVTEARPLQVRLRPDKATYGPRELVNMEVEVTTSDGQPAPAELSLTVAGTPGLPAEAGDATTVRAHLLLTSELRGYVESPAYYLQSRTPETRRALDDLLLTQGWSRFTWQQVLGEPGTAAAGYRYPLERGIVVAGQLVRGNDKLVPNGELMLLIGKQKDIVVSKADANGNFLFTGFPGQDSTKILLQGRTAKGSSNLLLQLNEWWPRPVPAGWRPPAPLSPVVLASAEVVAYGQRSRRQQQLERIYRPDSTSGIILRNVDIRGRKEPENSGFRLHRTSQASSVLYARDFSNIESYQNIFQMLQGRVAGLTLTPNGISYSAQLRGITSMAGSNSPLFLLDGLPLLNPDALLSIPPTDVDRIEVLMGANATIYGSQGASGVIAVYTKRGLGDYSNVPAAGVAVRQLPVFHRTREFYAPRYDAGRSSEKPDPRATTLYWQPRLTVPTSGRARVSFYTADQAGTFRASIEGVSLAGQPAMAEAALTVAGQP</sequence>
<evidence type="ECO:0000313" key="5">
    <source>
        <dbReference type="EMBL" id="NVO83499.1"/>
    </source>
</evidence>
<evidence type="ECO:0000256" key="2">
    <source>
        <dbReference type="ARBA" id="ARBA00023077"/>
    </source>
</evidence>